<dbReference type="EMBL" id="CAXITT010000418">
    <property type="protein sequence ID" value="CAL1541174.1"/>
    <property type="molecule type" value="Genomic_DNA"/>
</dbReference>
<evidence type="ECO:0000313" key="3">
    <source>
        <dbReference type="Proteomes" id="UP001497497"/>
    </source>
</evidence>
<organism evidence="2 3">
    <name type="scientific">Lymnaea stagnalis</name>
    <name type="common">Great pond snail</name>
    <name type="synonym">Helix stagnalis</name>
    <dbReference type="NCBI Taxonomy" id="6523"/>
    <lineage>
        <taxon>Eukaryota</taxon>
        <taxon>Metazoa</taxon>
        <taxon>Spiralia</taxon>
        <taxon>Lophotrochozoa</taxon>
        <taxon>Mollusca</taxon>
        <taxon>Gastropoda</taxon>
        <taxon>Heterobranchia</taxon>
        <taxon>Euthyneura</taxon>
        <taxon>Panpulmonata</taxon>
        <taxon>Hygrophila</taxon>
        <taxon>Lymnaeoidea</taxon>
        <taxon>Lymnaeidae</taxon>
        <taxon>Lymnaea</taxon>
    </lineage>
</organism>
<feature type="non-terminal residue" evidence="2">
    <location>
        <position position="142"/>
    </location>
</feature>
<accession>A0AAV2I3B9</accession>
<dbReference type="Gene3D" id="3.40.390.10">
    <property type="entry name" value="Collagenase (Catalytic Domain)"/>
    <property type="match status" value="1"/>
</dbReference>
<evidence type="ECO:0000256" key="1">
    <source>
        <dbReference type="SAM" id="Phobius"/>
    </source>
</evidence>
<dbReference type="InterPro" id="IPR000718">
    <property type="entry name" value="Peptidase_M13"/>
</dbReference>
<evidence type="ECO:0000313" key="2">
    <source>
        <dbReference type="EMBL" id="CAL1541174.1"/>
    </source>
</evidence>
<proteinExistence type="predicted"/>
<dbReference type="GO" id="GO:0004222">
    <property type="term" value="F:metalloendopeptidase activity"/>
    <property type="evidence" value="ECO:0007669"/>
    <property type="project" value="InterPro"/>
</dbReference>
<dbReference type="GO" id="GO:0016485">
    <property type="term" value="P:protein processing"/>
    <property type="evidence" value="ECO:0007669"/>
    <property type="project" value="TreeGrafter"/>
</dbReference>
<keyword evidence="3" id="KW-1185">Reference proteome</keyword>
<dbReference type="PANTHER" id="PTHR11733:SF241">
    <property type="entry name" value="GH26575P-RELATED"/>
    <property type="match status" value="1"/>
</dbReference>
<reference evidence="2 3" key="1">
    <citation type="submission" date="2024-04" db="EMBL/GenBank/DDBJ databases">
        <authorList>
            <consortium name="Genoscope - CEA"/>
            <person name="William W."/>
        </authorList>
    </citation>
    <scope>NUCLEOTIDE SEQUENCE [LARGE SCALE GENOMIC DNA]</scope>
</reference>
<keyword evidence="1" id="KW-1133">Transmembrane helix</keyword>
<dbReference type="Gene3D" id="1.10.1380.10">
    <property type="entry name" value="Neutral endopeptidase , domain2"/>
    <property type="match status" value="1"/>
</dbReference>
<dbReference type="AlphaFoldDB" id="A0AAV2I3B9"/>
<keyword evidence="1" id="KW-0812">Transmembrane</keyword>
<dbReference type="PANTHER" id="PTHR11733">
    <property type="entry name" value="ZINC METALLOPROTEASE FAMILY M13 NEPRILYSIN-RELATED"/>
    <property type="match status" value="1"/>
</dbReference>
<comment type="caution">
    <text evidence="2">The sequence shown here is derived from an EMBL/GenBank/DDBJ whole genome shotgun (WGS) entry which is preliminary data.</text>
</comment>
<dbReference type="GO" id="GO:0005886">
    <property type="term" value="C:plasma membrane"/>
    <property type="evidence" value="ECO:0007669"/>
    <property type="project" value="TreeGrafter"/>
</dbReference>
<dbReference type="SUPFAM" id="SSF55486">
    <property type="entry name" value="Metalloproteases ('zincins'), catalytic domain"/>
    <property type="match status" value="1"/>
</dbReference>
<dbReference type="PROSITE" id="PS51885">
    <property type="entry name" value="NEPRILYSIN"/>
    <property type="match status" value="1"/>
</dbReference>
<dbReference type="Proteomes" id="UP001497497">
    <property type="component" value="Unassembled WGS sequence"/>
</dbReference>
<dbReference type="InterPro" id="IPR042089">
    <property type="entry name" value="Peptidase_M13_dom_2"/>
</dbReference>
<evidence type="ECO:0008006" key="4">
    <source>
        <dbReference type="Google" id="ProtNLM"/>
    </source>
</evidence>
<gene>
    <name evidence="2" type="ORF">GSLYS_00014816001</name>
</gene>
<feature type="transmembrane region" description="Helical" evidence="1">
    <location>
        <begin position="15"/>
        <end position="42"/>
    </location>
</feature>
<sequence>MAINNGVTNKRNSPLVYLTFVLGCLVMVLLLVNVYFFMLLGIGHASNAPDKPDESEKKVTTRPVCTTKACVAISATIIEKIDWSANPCEDMYQFACGHHGSKETSDGLLLNFEISTNRFKEDLSKILSSNDNRLYGRESSAL</sequence>
<dbReference type="InterPro" id="IPR024079">
    <property type="entry name" value="MetalloPept_cat_dom_sf"/>
</dbReference>
<keyword evidence="1" id="KW-0472">Membrane</keyword>
<name>A0AAV2I3B9_LYMST</name>
<protein>
    <recommendedName>
        <fullName evidence="4">Peptidase M13 N-terminal domain-containing protein</fullName>
    </recommendedName>
</protein>